<evidence type="ECO:0000256" key="2">
    <source>
        <dbReference type="ARBA" id="ARBA00008333"/>
    </source>
</evidence>
<feature type="transmembrane region" description="Helical" evidence="6">
    <location>
        <begin position="246"/>
        <end position="263"/>
    </location>
</feature>
<name>A0A5D8ZGP7_9GAMM</name>
<organism evidence="7 8">
    <name type="scientific">Cognatilysobacter lacus</name>
    <dbReference type="NCBI Taxonomy" id="1643323"/>
    <lineage>
        <taxon>Bacteria</taxon>
        <taxon>Pseudomonadati</taxon>
        <taxon>Pseudomonadota</taxon>
        <taxon>Gammaproteobacteria</taxon>
        <taxon>Lysobacterales</taxon>
        <taxon>Lysobacteraceae</taxon>
        <taxon>Cognatilysobacter</taxon>
    </lineage>
</organism>
<dbReference type="OrthoDB" id="5294331at2"/>
<dbReference type="PANTHER" id="PTHR31632">
    <property type="entry name" value="IRON TRANSPORTER FTH1"/>
    <property type="match status" value="1"/>
</dbReference>
<dbReference type="EMBL" id="VTRV01000002">
    <property type="protein sequence ID" value="TZF91834.1"/>
    <property type="molecule type" value="Genomic_DNA"/>
</dbReference>
<dbReference type="AlphaFoldDB" id="A0A5D8ZGP7"/>
<comment type="similarity">
    <text evidence="2">Belongs to the oxidase-dependent Fe transporter (OFeT) (TC 9.A.10.1) family.</text>
</comment>
<evidence type="ECO:0000256" key="6">
    <source>
        <dbReference type="SAM" id="Phobius"/>
    </source>
</evidence>
<evidence type="ECO:0000256" key="4">
    <source>
        <dbReference type="ARBA" id="ARBA00022989"/>
    </source>
</evidence>
<feature type="transmembrane region" description="Helical" evidence="6">
    <location>
        <begin position="35"/>
        <end position="54"/>
    </location>
</feature>
<keyword evidence="4 6" id="KW-1133">Transmembrane helix</keyword>
<feature type="transmembrane region" description="Helical" evidence="6">
    <location>
        <begin position="69"/>
        <end position="89"/>
    </location>
</feature>
<dbReference type="GO" id="GO:0015093">
    <property type="term" value="F:ferrous iron transmembrane transporter activity"/>
    <property type="evidence" value="ECO:0007669"/>
    <property type="project" value="TreeGrafter"/>
</dbReference>
<evidence type="ECO:0000256" key="1">
    <source>
        <dbReference type="ARBA" id="ARBA00004141"/>
    </source>
</evidence>
<dbReference type="RefSeq" id="WP_149351383.1">
    <property type="nucleotide sequence ID" value="NZ_VTRV01000002.1"/>
</dbReference>
<feature type="transmembrane region" description="Helical" evidence="6">
    <location>
        <begin position="145"/>
        <end position="166"/>
    </location>
</feature>
<protein>
    <submittedName>
        <fullName evidence="7">Iron permease</fullName>
    </submittedName>
</protein>
<dbReference type="Proteomes" id="UP000323164">
    <property type="component" value="Unassembled WGS sequence"/>
</dbReference>
<evidence type="ECO:0000256" key="5">
    <source>
        <dbReference type="ARBA" id="ARBA00023136"/>
    </source>
</evidence>
<dbReference type="Pfam" id="PF03239">
    <property type="entry name" value="FTR1"/>
    <property type="match status" value="1"/>
</dbReference>
<dbReference type="PANTHER" id="PTHR31632:SF2">
    <property type="entry name" value="PLASMA MEMBRANE IRON PERMEASE"/>
    <property type="match status" value="1"/>
</dbReference>
<feature type="transmembrane region" description="Helical" evidence="6">
    <location>
        <begin position="178"/>
        <end position="202"/>
    </location>
</feature>
<gene>
    <name evidence="7" type="ORF">FW784_00380</name>
</gene>
<proteinExistence type="inferred from homology"/>
<evidence type="ECO:0000313" key="8">
    <source>
        <dbReference type="Proteomes" id="UP000323164"/>
    </source>
</evidence>
<reference evidence="7 8" key="1">
    <citation type="submission" date="2019-08" db="EMBL/GenBank/DDBJ databases">
        <title>Draft genome sequence of Lysobacter sp. UKS-15.</title>
        <authorList>
            <person name="Im W.-T."/>
        </authorList>
    </citation>
    <scope>NUCLEOTIDE SEQUENCE [LARGE SCALE GENOMIC DNA]</scope>
    <source>
        <strain evidence="7 8">UKS-15</strain>
    </source>
</reference>
<keyword evidence="5 6" id="KW-0472">Membrane</keyword>
<evidence type="ECO:0000313" key="7">
    <source>
        <dbReference type="EMBL" id="TZF91834.1"/>
    </source>
</evidence>
<keyword evidence="8" id="KW-1185">Reference proteome</keyword>
<feature type="transmembrane region" description="Helical" evidence="6">
    <location>
        <begin position="101"/>
        <end position="125"/>
    </location>
</feature>
<accession>A0A5D8ZGP7</accession>
<dbReference type="InterPro" id="IPR004923">
    <property type="entry name" value="FTR1/Fip1/EfeU"/>
</dbReference>
<keyword evidence="3 6" id="KW-0812">Transmembrane</keyword>
<comment type="caution">
    <text evidence="7">The sequence shown here is derived from an EMBL/GenBank/DDBJ whole genome shotgun (WGS) entry which is preliminary data.</text>
</comment>
<dbReference type="GO" id="GO:0033573">
    <property type="term" value="C:high-affinity iron permease complex"/>
    <property type="evidence" value="ECO:0007669"/>
    <property type="project" value="InterPro"/>
</dbReference>
<comment type="subcellular location">
    <subcellularLocation>
        <location evidence="1">Membrane</location>
        <topology evidence="1">Multi-pass membrane protein</topology>
    </subcellularLocation>
</comment>
<sequence>MLATAILVFREVLEAALIISIVCAATRGLAGRARWVSGGVALGVAGAIVLALAADRVSNAVEGMGQELLNAGILTAAVVMLAWHAIWMARHGRELARQMTSVGAAVAGGARPIRALMFVVAFAVLREGSEVVLFLLGMGASGTNAGAMAAGGVVGVAAGVAVGVALYRGLLGIPIRHFFTATNWMVLLLAAGLSSQAARYLIQADWLPALGDRVWDTSRLLSNESLAGQALRTLIGYDARPAGLQLLFYAMTALLIFIGMKTWGSTSPAIRPSAPR</sequence>
<evidence type="ECO:0000256" key="3">
    <source>
        <dbReference type="ARBA" id="ARBA00022692"/>
    </source>
</evidence>